<organism evidence="1">
    <name type="scientific">marine sediment metagenome</name>
    <dbReference type="NCBI Taxonomy" id="412755"/>
    <lineage>
        <taxon>unclassified sequences</taxon>
        <taxon>metagenomes</taxon>
        <taxon>ecological metagenomes</taxon>
    </lineage>
</organism>
<dbReference type="AlphaFoldDB" id="A0A0F9H9R8"/>
<reference evidence="1" key="1">
    <citation type="journal article" date="2015" name="Nature">
        <title>Complex archaea that bridge the gap between prokaryotes and eukaryotes.</title>
        <authorList>
            <person name="Spang A."/>
            <person name="Saw J.H."/>
            <person name="Jorgensen S.L."/>
            <person name="Zaremba-Niedzwiedzka K."/>
            <person name="Martijn J."/>
            <person name="Lind A.E."/>
            <person name="van Eijk R."/>
            <person name="Schleper C."/>
            <person name="Guy L."/>
            <person name="Ettema T.J."/>
        </authorList>
    </citation>
    <scope>NUCLEOTIDE SEQUENCE</scope>
</reference>
<dbReference type="EMBL" id="LAZR01015679">
    <property type="protein sequence ID" value="KKM07874.1"/>
    <property type="molecule type" value="Genomic_DNA"/>
</dbReference>
<feature type="non-terminal residue" evidence="1">
    <location>
        <position position="42"/>
    </location>
</feature>
<proteinExistence type="predicted"/>
<gene>
    <name evidence="1" type="ORF">LCGC14_1729590</name>
</gene>
<comment type="caution">
    <text evidence="1">The sequence shown here is derived from an EMBL/GenBank/DDBJ whole genome shotgun (WGS) entry which is preliminary data.</text>
</comment>
<evidence type="ECO:0000313" key="1">
    <source>
        <dbReference type="EMBL" id="KKM07874.1"/>
    </source>
</evidence>
<sequence length="42" mass="5042">MNYFGIDGCKAGWVSIYKRNQLKWEIEIFTTIKEFWNTHSDA</sequence>
<name>A0A0F9H9R8_9ZZZZ</name>
<evidence type="ECO:0008006" key="2">
    <source>
        <dbReference type="Google" id="ProtNLM"/>
    </source>
</evidence>
<protein>
    <recommendedName>
        <fullName evidence="2">DUF429 domain-containing protein</fullName>
    </recommendedName>
</protein>
<accession>A0A0F9H9R8</accession>